<keyword evidence="2" id="KW-1185">Reference proteome</keyword>
<dbReference type="EMBL" id="LN555523">
    <property type="protein sequence ID" value="CED94277.1"/>
    <property type="molecule type" value="Genomic_DNA"/>
</dbReference>
<dbReference type="Proteomes" id="UP000245622">
    <property type="component" value="Chromosome 1"/>
</dbReference>
<reference evidence="1 2" key="1">
    <citation type="submission" date="2014-04" db="EMBL/GenBank/DDBJ databases">
        <authorList>
            <person name="Hornung B.V."/>
        </authorList>
    </citation>
    <scope>NUCLEOTIDE SEQUENCE [LARGE SCALE GENOMIC DNA]</scope>
    <source>
        <strain evidence="1 2">CRIB</strain>
    </source>
</reference>
<proteinExistence type="predicted"/>
<protein>
    <submittedName>
        <fullName evidence="1">Uncharacterized protein</fullName>
    </submittedName>
</protein>
<sequence length="67" mass="7810">MNKYYNLLGLQLEEVEKYLKEKNITYTVKSIQGKKDTDKLIIPKVIKISELDNCVELLTTKFSDSLK</sequence>
<accession>A0A1V1I2C6</accession>
<gene>
    <name evidence="1" type="ORF">CRIB_1670</name>
</gene>
<organism evidence="1 2">
    <name type="scientific">Romboutsia ilealis</name>
    <dbReference type="NCBI Taxonomy" id="1115758"/>
    <lineage>
        <taxon>Bacteria</taxon>
        <taxon>Bacillati</taxon>
        <taxon>Bacillota</taxon>
        <taxon>Clostridia</taxon>
        <taxon>Peptostreptococcales</taxon>
        <taxon>Peptostreptococcaceae</taxon>
        <taxon>Romboutsia</taxon>
    </lineage>
</organism>
<name>A0A1V1I2C6_9FIRM</name>
<evidence type="ECO:0000313" key="2">
    <source>
        <dbReference type="Proteomes" id="UP000245622"/>
    </source>
</evidence>
<dbReference type="RefSeq" id="WP_180701810.1">
    <property type="nucleotide sequence ID" value="NZ_CAJUCR010000019.1"/>
</dbReference>
<evidence type="ECO:0000313" key="1">
    <source>
        <dbReference type="EMBL" id="CED94277.1"/>
    </source>
</evidence>
<dbReference type="GeneID" id="82205702"/>
<dbReference type="AlphaFoldDB" id="A0A1V1I2C6"/>
<dbReference type="KEGG" id="ril:CRIB_1670"/>